<proteinExistence type="inferred from homology"/>
<comment type="similarity">
    <text evidence="4">Belongs to the HSF family.</text>
</comment>
<dbReference type="EMBL" id="JAQMWT010000297">
    <property type="protein sequence ID" value="KAJ8606090.1"/>
    <property type="molecule type" value="Genomic_DNA"/>
</dbReference>
<accession>A0AAD7XQM4</accession>
<dbReference type="PANTHER" id="PTHR10015">
    <property type="entry name" value="HEAT SHOCK TRANSCRIPTION FACTOR"/>
    <property type="match status" value="1"/>
</dbReference>
<evidence type="ECO:0000259" key="5">
    <source>
        <dbReference type="SMART" id="SM00415"/>
    </source>
</evidence>
<evidence type="ECO:0000313" key="8">
    <source>
        <dbReference type="Proteomes" id="UP001230188"/>
    </source>
</evidence>
<dbReference type="Pfam" id="PF00447">
    <property type="entry name" value="HSF_DNA-bind"/>
    <property type="match status" value="1"/>
</dbReference>
<dbReference type="Proteomes" id="UP001230188">
    <property type="component" value="Unassembled WGS sequence"/>
</dbReference>
<feature type="domain" description="HSF-type DNA-binding" evidence="5">
    <location>
        <begin position="19"/>
        <end position="114"/>
    </location>
</feature>
<dbReference type="InterPro" id="IPR000232">
    <property type="entry name" value="HSF_DNA-bd"/>
</dbReference>
<dbReference type="Gene3D" id="1.10.10.10">
    <property type="entry name" value="Winged helix-like DNA-binding domain superfamily/Winged helix DNA-binding domain"/>
    <property type="match status" value="1"/>
</dbReference>
<dbReference type="InterPro" id="IPR036390">
    <property type="entry name" value="WH_DNA-bd_sf"/>
</dbReference>
<dbReference type="GO" id="GO:0043565">
    <property type="term" value="F:sequence-specific DNA binding"/>
    <property type="evidence" value="ECO:0007669"/>
    <property type="project" value="InterPro"/>
</dbReference>
<dbReference type="AlphaFoldDB" id="A0AAD7XQM4"/>
<reference evidence="7" key="1">
    <citation type="submission" date="2023-01" db="EMBL/GenBank/DDBJ databases">
        <title>Metagenome sequencing of chrysophaentin producing Chrysophaeum taylorii.</title>
        <authorList>
            <person name="Davison J."/>
            <person name="Bewley C."/>
        </authorList>
    </citation>
    <scope>NUCLEOTIDE SEQUENCE</scope>
    <source>
        <strain evidence="7">NIES-1699</strain>
    </source>
</reference>
<dbReference type="SUPFAM" id="SSF46785">
    <property type="entry name" value="Winged helix' DNA-binding domain"/>
    <property type="match status" value="1"/>
</dbReference>
<comment type="subcellular location">
    <subcellularLocation>
        <location evidence="1">Nucleus</location>
    </subcellularLocation>
</comment>
<evidence type="ECO:0000313" key="7">
    <source>
        <dbReference type="EMBL" id="KAJ8614168.1"/>
    </source>
</evidence>
<dbReference type="SMART" id="SM00415">
    <property type="entry name" value="HSF"/>
    <property type="match status" value="1"/>
</dbReference>
<protein>
    <recommendedName>
        <fullName evidence="5">HSF-type DNA-binding domain-containing protein</fullName>
    </recommendedName>
</protein>
<dbReference type="GO" id="GO:0003700">
    <property type="term" value="F:DNA-binding transcription factor activity"/>
    <property type="evidence" value="ECO:0007669"/>
    <property type="project" value="InterPro"/>
</dbReference>
<keyword evidence="3" id="KW-0539">Nucleus</keyword>
<dbReference type="PANTHER" id="PTHR10015:SF206">
    <property type="entry name" value="HSF-TYPE DNA-BINDING DOMAIN-CONTAINING PROTEIN"/>
    <property type="match status" value="1"/>
</dbReference>
<evidence type="ECO:0000256" key="1">
    <source>
        <dbReference type="ARBA" id="ARBA00004123"/>
    </source>
</evidence>
<evidence type="ECO:0000313" key="6">
    <source>
        <dbReference type="EMBL" id="KAJ8606090.1"/>
    </source>
</evidence>
<evidence type="ECO:0000256" key="2">
    <source>
        <dbReference type="ARBA" id="ARBA00023125"/>
    </source>
</evidence>
<gene>
    <name evidence="6" type="ORF">CTAYLR_005171</name>
    <name evidence="7" type="ORF">CTAYLR_005188</name>
</gene>
<organism evidence="7 8">
    <name type="scientific">Chrysophaeum taylorii</name>
    <dbReference type="NCBI Taxonomy" id="2483200"/>
    <lineage>
        <taxon>Eukaryota</taxon>
        <taxon>Sar</taxon>
        <taxon>Stramenopiles</taxon>
        <taxon>Ochrophyta</taxon>
        <taxon>Pelagophyceae</taxon>
        <taxon>Pelagomonadales</taxon>
        <taxon>Pelagomonadaceae</taxon>
        <taxon>Chrysophaeum</taxon>
    </lineage>
</organism>
<dbReference type="InterPro" id="IPR036388">
    <property type="entry name" value="WH-like_DNA-bd_sf"/>
</dbReference>
<evidence type="ECO:0000256" key="4">
    <source>
        <dbReference type="RuleBase" id="RU004020"/>
    </source>
</evidence>
<dbReference type="GO" id="GO:0005634">
    <property type="term" value="C:nucleus"/>
    <property type="evidence" value="ECO:0007669"/>
    <property type="project" value="UniProtKB-SubCell"/>
</dbReference>
<keyword evidence="2" id="KW-0238">DNA-binding</keyword>
<name>A0AAD7XQM4_9STRA</name>
<evidence type="ECO:0000256" key="3">
    <source>
        <dbReference type="ARBA" id="ARBA00023242"/>
    </source>
</evidence>
<comment type="caution">
    <text evidence="7">The sequence shown here is derived from an EMBL/GenBank/DDBJ whole genome shotgun (WGS) entry which is preliminary data.</text>
</comment>
<sequence>MGRAPPRKRKEPPLPTGTKVAAFVGKLSKMLESCPSEVGRWAADGKSFWINDESARTSVIPDNFAHSSFRSFARQLSCYGFRKTRRRETNGWSEFSHPFFVRDEPELLCGIKRMEHLCEERIPLAPKQDLNGLTALSVAARAVSEEPPPSKKQRIDEVDDLKTEQIKRLQARVAHLEGLVTSLLSPGTARV</sequence>
<keyword evidence="8" id="KW-1185">Reference proteome</keyword>
<dbReference type="EMBL" id="JAQMWT010000010">
    <property type="protein sequence ID" value="KAJ8614168.1"/>
    <property type="molecule type" value="Genomic_DNA"/>
</dbReference>